<evidence type="ECO:0000313" key="2">
    <source>
        <dbReference type="EMBL" id="RKT50226.1"/>
    </source>
</evidence>
<organism evidence="2 3">
    <name type="scientific">Coprobacter fastidiosus NSB1 = JCM 33896</name>
    <dbReference type="NCBI Taxonomy" id="1349822"/>
    <lineage>
        <taxon>Bacteria</taxon>
        <taxon>Pseudomonadati</taxon>
        <taxon>Bacteroidota</taxon>
        <taxon>Bacteroidia</taxon>
        <taxon>Bacteroidales</taxon>
        <taxon>Barnesiellaceae</taxon>
        <taxon>Coprobacter</taxon>
    </lineage>
</organism>
<dbReference type="RefSeq" id="WP_122329743.1">
    <property type="nucleotide sequence ID" value="NZ_RBXN01000008.1"/>
</dbReference>
<dbReference type="Pfam" id="PF18962">
    <property type="entry name" value="Por_Secre_tail"/>
    <property type="match status" value="1"/>
</dbReference>
<sequence>LLYTLGQYSRFVRPGMKRVEAKRSDNLSVVDALKNDMYSSYINEATQQVVIIATNSRTVKRPFTFKVENISGNTDLEFTPYVTSEGDNMKAYPKIKEGDVFKIPPLSVVTFVSGSGDISSVTTVKEEDKNRDIHIQPNPVRDEVTVSSGSSIKNVTLYDVYGKLVYRQSDINEKICKLSLSGLLPGMYVVKVETDNGCKTQKMIKK</sequence>
<proteinExistence type="predicted"/>
<reference evidence="2 3" key="1">
    <citation type="submission" date="2018-10" db="EMBL/GenBank/DDBJ databases">
        <title>Genomic Encyclopedia of Archaeal and Bacterial Type Strains, Phase II (KMG-II): from individual species to whole genera.</title>
        <authorList>
            <person name="Goeker M."/>
        </authorList>
    </citation>
    <scope>NUCLEOTIDE SEQUENCE [LARGE SCALE GENOMIC DNA]</scope>
    <source>
        <strain evidence="2 3">NSB1</strain>
    </source>
</reference>
<dbReference type="InterPro" id="IPR013780">
    <property type="entry name" value="Glyco_hydro_b"/>
</dbReference>
<feature type="domain" description="Secretion system C-terminal sorting" evidence="1">
    <location>
        <begin position="137"/>
        <end position="204"/>
    </location>
</feature>
<dbReference type="Proteomes" id="UP000269493">
    <property type="component" value="Unassembled WGS sequence"/>
</dbReference>
<dbReference type="NCBIfam" id="TIGR04183">
    <property type="entry name" value="Por_Secre_tail"/>
    <property type="match status" value="1"/>
</dbReference>
<dbReference type="NCBIfam" id="NF033708">
    <property type="entry name" value="T9SS_Cterm_ChiA"/>
    <property type="match status" value="1"/>
</dbReference>
<name>A0A495VLH6_9BACT</name>
<dbReference type="Gene3D" id="2.60.40.1180">
    <property type="entry name" value="Golgi alpha-mannosidase II"/>
    <property type="match status" value="1"/>
</dbReference>
<dbReference type="AlphaFoldDB" id="A0A495VLH6"/>
<evidence type="ECO:0000259" key="1">
    <source>
        <dbReference type="Pfam" id="PF18962"/>
    </source>
</evidence>
<comment type="caution">
    <text evidence="2">The sequence shown here is derived from an EMBL/GenBank/DDBJ whole genome shotgun (WGS) entry which is preliminary data.</text>
</comment>
<dbReference type="EMBL" id="RBXN01000008">
    <property type="protein sequence ID" value="RKT50226.1"/>
    <property type="molecule type" value="Genomic_DNA"/>
</dbReference>
<dbReference type="OrthoDB" id="1014732at2"/>
<dbReference type="InterPro" id="IPR026444">
    <property type="entry name" value="Secre_tail"/>
</dbReference>
<feature type="non-terminal residue" evidence="2">
    <location>
        <position position="1"/>
    </location>
</feature>
<protein>
    <submittedName>
        <fullName evidence="2">Putative secreted protein (Por secretion system target)</fullName>
    </submittedName>
</protein>
<evidence type="ECO:0000313" key="3">
    <source>
        <dbReference type="Proteomes" id="UP000269493"/>
    </source>
</evidence>
<keyword evidence="3" id="KW-1185">Reference proteome</keyword>
<gene>
    <name evidence="2" type="ORF">BC742_2331</name>
</gene>
<accession>A0A495VLH6</accession>